<gene>
    <name evidence="2" type="ORF">CSKR_101186</name>
</gene>
<dbReference type="Proteomes" id="UP000286415">
    <property type="component" value="Unassembled WGS sequence"/>
</dbReference>
<feature type="domain" description="Pseudouridine synthase RsuA/RluA-like" evidence="1">
    <location>
        <begin position="214"/>
        <end position="376"/>
    </location>
</feature>
<dbReference type="InterPro" id="IPR006145">
    <property type="entry name" value="PsdUridine_synth_RsuA/RluA"/>
</dbReference>
<dbReference type="GO" id="GO:0000455">
    <property type="term" value="P:enzyme-directed rRNA pseudouridine synthesis"/>
    <property type="evidence" value="ECO:0007669"/>
    <property type="project" value="TreeGrafter"/>
</dbReference>
<dbReference type="SUPFAM" id="SSF55120">
    <property type="entry name" value="Pseudouridine synthase"/>
    <property type="match status" value="1"/>
</dbReference>
<dbReference type="InterPro" id="IPR050188">
    <property type="entry name" value="RluA_PseudoU_synthase"/>
</dbReference>
<dbReference type="PANTHER" id="PTHR21600:SF40">
    <property type="entry name" value="PSEUDOURIDYLATE SYNTHASE RPUSD2"/>
    <property type="match status" value="1"/>
</dbReference>
<dbReference type="InParanoid" id="A0A3R7D786"/>
<proteinExistence type="predicted"/>
<dbReference type="InterPro" id="IPR020103">
    <property type="entry name" value="PsdUridine_synth_cat_dom_sf"/>
</dbReference>
<dbReference type="FunCoup" id="A0A3R7D786">
    <property type="interactions" value="1003"/>
</dbReference>
<reference evidence="2 3" key="2">
    <citation type="journal article" date="2021" name="Genomics">
        <title>High-quality reference genome for Clonorchis sinensis.</title>
        <authorList>
            <person name="Young N.D."/>
            <person name="Stroehlein A.J."/>
            <person name="Kinkar L."/>
            <person name="Wang T."/>
            <person name="Sohn W.M."/>
            <person name="Chang B.C.H."/>
            <person name="Kaur P."/>
            <person name="Weisz D."/>
            <person name="Dudchenko O."/>
            <person name="Aiden E.L."/>
            <person name="Korhonen P.K."/>
            <person name="Gasser R.B."/>
        </authorList>
    </citation>
    <scope>NUCLEOTIDE SEQUENCE [LARGE SCALE GENOMIC DNA]</scope>
    <source>
        <strain evidence="2">Cs-k2</strain>
    </source>
</reference>
<sequence>MMDKESEWEIVRWLWSLQRKGRWRMSIGGEDGCIGTLALSWSFAGFRKTEKLRMVHRTLAHCLQDPMETVFPKTKIPKCSKEEKKLLQKAAARSRRQERKRSLEDFLHYESINISDYYFENGLRKVFPYHFMFKAYVKRRWIDRPIHEVLLDEFNFPFPDIIHARCDSGDLRVNDECISPDYLLRDSDMISHKVHRHEMPVLDSPIDFIHEDDDLLVINKPASIPVHPCGQYTLNSLTHILARQYDRRPLRFTHRLDRMTSGLMIIAKNYDASLRLATEISAREVKKYYICRVDGHFPDEVEDSPSTLPQGVIACTQPLGPLCSKMGLHAVVSESSGGKPACTHFKRLLYDPDTNTSLVVCRLFTGRTHQIRIHLQYLGYPITDDPLYNSSDWGDRKGKGAQYGVPVDEVIRRISAHRSKDSYLDFVHGTESSISGFDRLRDHLNSTRSALDKEVRDRLLQSFDSTCPECIRFYKDPDMKCLVLQLHAYRYEGADWSYTASLPSWATSLASHTSDFPALIQSCISALG</sequence>
<reference evidence="2 3" key="1">
    <citation type="journal article" date="2018" name="Biotechnol. Adv.">
        <title>Improved genomic resources and new bioinformatic workflow for the carcinogenic parasite Clonorchis sinensis: Biotechnological implications.</title>
        <authorList>
            <person name="Wang D."/>
            <person name="Korhonen P.K."/>
            <person name="Gasser R.B."/>
            <person name="Young N.D."/>
        </authorList>
    </citation>
    <scope>NUCLEOTIDE SEQUENCE [LARGE SCALE GENOMIC DNA]</scope>
    <source>
        <strain evidence="2">Cs-k2</strain>
    </source>
</reference>
<name>A0A3R7D786_CLOSI</name>
<dbReference type="OrthoDB" id="424794at2759"/>
<dbReference type="Gene3D" id="3.30.2350.10">
    <property type="entry name" value="Pseudouridine synthase"/>
    <property type="match status" value="1"/>
</dbReference>
<dbReference type="Pfam" id="PF00849">
    <property type="entry name" value="PseudoU_synth_2"/>
    <property type="match status" value="1"/>
</dbReference>
<dbReference type="GO" id="GO:0003723">
    <property type="term" value="F:RNA binding"/>
    <property type="evidence" value="ECO:0007669"/>
    <property type="project" value="InterPro"/>
</dbReference>
<evidence type="ECO:0000259" key="1">
    <source>
        <dbReference type="Pfam" id="PF00849"/>
    </source>
</evidence>
<keyword evidence="3" id="KW-1185">Reference proteome</keyword>
<dbReference type="InterPro" id="IPR006225">
    <property type="entry name" value="PsdUridine_synth_RluC/D"/>
</dbReference>
<dbReference type="GO" id="GO:0009982">
    <property type="term" value="F:pseudouridine synthase activity"/>
    <property type="evidence" value="ECO:0007669"/>
    <property type="project" value="InterPro"/>
</dbReference>
<dbReference type="EMBL" id="NIRI02000042">
    <property type="protein sequence ID" value="KAG5449369.1"/>
    <property type="molecule type" value="Genomic_DNA"/>
</dbReference>
<accession>A0A3R7D786</accession>
<dbReference type="STRING" id="79923.A0A3R7D786"/>
<comment type="caution">
    <text evidence="2">The sequence shown here is derived from an EMBL/GenBank/DDBJ whole genome shotgun (WGS) entry which is preliminary data.</text>
</comment>
<evidence type="ECO:0000313" key="2">
    <source>
        <dbReference type="EMBL" id="KAG5449369.1"/>
    </source>
</evidence>
<dbReference type="CDD" id="cd02557">
    <property type="entry name" value="PseudoU_synth_ScRIB2"/>
    <property type="match status" value="1"/>
</dbReference>
<dbReference type="AlphaFoldDB" id="A0A3R7D786"/>
<dbReference type="NCBIfam" id="TIGR00005">
    <property type="entry name" value="rluA_subfam"/>
    <property type="match status" value="1"/>
</dbReference>
<dbReference type="PANTHER" id="PTHR21600">
    <property type="entry name" value="MITOCHONDRIAL RNA PSEUDOURIDINE SYNTHASE"/>
    <property type="match status" value="1"/>
</dbReference>
<evidence type="ECO:0000313" key="3">
    <source>
        <dbReference type="Proteomes" id="UP000286415"/>
    </source>
</evidence>
<protein>
    <submittedName>
        <fullName evidence="2">RNA pseudouridylate synthase domain containing protein 2</fullName>
    </submittedName>
</protein>
<organism evidence="2 3">
    <name type="scientific">Clonorchis sinensis</name>
    <name type="common">Chinese liver fluke</name>
    <dbReference type="NCBI Taxonomy" id="79923"/>
    <lineage>
        <taxon>Eukaryota</taxon>
        <taxon>Metazoa</taxon>
        <taxon>Spiralia</taxon>
        <taxon>Lophotrochozoa</taxon>
        <taxon>Platyhelminthes</taxon>
        <taxon>Trematoda</taxon>
        <taxon>Digenea</taxon>
        <taxon>Opisthorchiida</taxon>
        <taxon>Opisthorchiata</taxon>
        <taxon>Opisthorchiidae</taxon>
        <taxon>Clonorchis</taxon>
    </lineage>
</organism>